<dbReference type="SUPFAM" id="SSF46785">
    <property type="entry name" value="Winged helix' DNA-binding domain"/>
    <property type="match status" value="1"/>
</dbReference>
<dbReference type="InterPro" id="IPR036388">
    <property type="entry name" value="WH-like_DNA-bd_sf"/>
</dbReference>
<evidence type="ECO:0000256" key="4">
    <source>
        <dbReference type="ARBA" id="ARBA00023163"/>
    </source>
</evidence>
<keyword evidence="3" id="KW-0238">DNA-binding</keyword>
<dbReference type="RefSeq" id="WP_005908471.1">
    <property type="nucleotide sequence ID" value="NZ_AQGQ01000207.1"/>
</dbReference>
<dbReference type="Gene3D" id="1.10.10.10">
    <property type="entry name" value="Winged helix-like DNA-binding domain superfamily/Winged helix DNA-binding domain"/>
    <property type="match status" value="1"/>
</dbReference>
<dbReference type="AlphaFoldDB" id="R1GYS5"/>
<gene>
    <name evidence="6" type="ORF">G113_19124</name>
</gene>
<dbReference type="InterPro" id="IPR000524">
    <property type="entry name" value="Tscrpt_reg_HTH_GntR"/>
</dbReference>
<dbReference type="PANTHER" id="PTHR46577:SF1">
    <property type="entry name" value="HTH-TYPE TRANSCRIPTIONAL REGULATORY PROTEIN GABR"/>
    <property type="match status" value="1"/>
</dbReference>
<organism evidence="6 7">
    <name type="scientific">Aeromonas molluscorum 848</name>
    <dbReference type="NCBI Taxonomy" id="1268236"/>
    <lineage>
        <taxon>Bacteria</taxon>
        <taxon>Pseudomonadati</taxon>
        <taxon>Pseudomonadota</taxon>
        <taxon>Gammaproteobacteria</taxon>
        <taxon>Aeromonadales</taxon>
        <taxon>Aeromonadaceae</taxon>
        <taxon>Aeromonas</taxon>
    </lineage>
</organism>
<proteinExistence type="predicted"/>
<dbReference type="GO" id="GO:0003700">
    <property type="term" value="F:DNA-binding transcription factor activity"/>
    <property type="evidence" value="ECO:0007669"/>
    <property type="project" value="InterPro"/>
</dbReference>
<dbReference type="InterPro" id="IPR036390">
    <property type="entry name" value="WH_DNA-bd_sf"/>
</dbReference>
<feature type="domain" description="HTH gntR-type" evidence="5">
    <location>
        <begin position="13"/>
        <end position="56"/>
    </location>
</feature>
<dbReference type="EMBL" id="AQGQ01000207">
    <property type="protein sequence ID" value="EOD53536.1"/>
    <property type="molecule type" value="Genomic_DNA"/>
</dbReference>
<protein>
    <submittedName>
        <fullName evidence="6">GntR family transcriptional regulator</fullName>
    </submittedName>
</protein>
<comment type="caution">
    <text evidence="6">The sequence shown here is derived from an EMBL/GenBank/DDBJ whole genome shotgun (WGS) entry which is preliminary data.</text>
</comment>
<evidence type="ECO:0000256" key="2">
    <source>
        <dbReference type="ARBA" id="ARBA00023015"/>
    </source>
</evidence>
<name>R1GYS5_9GAMM</name>
<keyword evidence="7" id="KW-1185">Reference proteome</keyword>
<evidence type="ECO:0000256" key="1">
    <source>
        <dbReference type="ARBA" id="ARBA00022898"/>
    </source>
</evidence>
<dbReference type="OrthoDB" id="9804020at2"/>
<reference evidence="6 7" key="1">
    <citation type="journal article" date="2013" name="Genome Announc.">
        <title>Draft Genome Sequence of Aeromonas molluscorum Strain 848TT, Isolated from Bivalve Molluscs.</title>
        <authorList>
            <person name="Spataro N."/>
            <person name="Farfan M."/>
            <person name="Albarral V."/>
            <person name="Sanglas A."/>
            <person name="Loren J.G."/>
            <person name="Fuste M.C."/>
            <person name="Bosch E."/>
        </authorList>
    </citation>
    <scope>NUCLEOTIDE SEQUENCE [LARGE SCALE GENOMIC DNA]</scope>
    <source>
        <strain evidence="6 7">848</strain>
    </source>
</reference>
<dbReference type="Proteomes" id="UP000013526">
    <property type="component" value="Unassembled WGS sequence"/>
</dbReference>
<evidence type="ECO:0000256" key="3">
    <source>
        <dbReference type="ARBA" id="ARBA00023125"/>
    </source>
</evidence>
<accession>R1GYS5</accession>
<evidence type="ECO:0000259" key="5">
    <source>
        <dbReference type="PROSITE" id="PS50949"/>
    </source>
</evidence>
<dbReference type="PANTHER" id="PTHR46577">
    <property type="entry name" value="HTH-TYPE TRANSCRIPTIONAL REGULATORY PROTEIN GABR"/>
    <property type="match status" value="1"/>
</dbReference>
<keyword evidence="2" id="KW-0805">Transcription regulation</keyword>
<dbReference type="Pfam" id="PF00392">
    <property type="entry name" value="GntR"/>
    <property type="match status" value="1"/>
</dbReference>
<sequence>MTIWIPELSAFEGPLYLKLVKAIEQAIGTGALTPNTRLPTHRALADQLGVTVGTIT</sequence>
<dbReference type="PROSITE" id="PS50949">
    <property type="entry name" value="HTH_GNTR"/>
    <property type="match status" value="1"/>
</dbReference>
<dbReference type="GO" id="GO:0003677">
    <property type="term" value="F:DNA binding"/>
    <property type="evidence" value="ECO:0007669"/>
    <property type="project" value="UniProtKB-KW"/>
</dbReference>
<keyword evidence="1" id="KW-0663">Pyridoxal phosphate</keyword>
<evidence type="ECO:0000313" key="6">
    <source>
        <dbReference type="EMBL" id="EOD53536.1"/>
    </source>
</evidence>
<feature type="non-terminal residue" evidence="6">
    <location>
        <position position="56"/>
    </location>
</feature>
<evidence type="ECO:0000313" key="7">
    <source>
        <dbReference type="Proteomes" id="UP000013526"/>
    </source>
</evidence>
<keyword evidence="4" id="KW-0804">Transcription</keyword>
<dbReference type="InterPro" id="IPR051446">
    <property type="entry name" value="HTH_trans_reg/aminotransferase"/>
</dbReference>